<reference evidence="2" key="1">
    <citation type="submission" date="2022-07" db="EMBL/GenBank/DDBJ databases">
        <title>The genome of Lyophyllum shimeji provides insight into the initial evolution of ectomycorrhizal fungal genome.</title>
        <authorList>
            <person name="Kobayashi Y."/>
            <person name="Shibata T."/>
            <person name="Hirakawa H."/>
            <person name="Shigenobu S."/>
            <person name="Nishiyama T."/>
            <person name="Yamada A."/>
            <person name="Hasebe M."/>
            <person name="Kawaguchi M."/>
        </authorList>
    </citation>
    <scope>NUCLEOTIDE SEQUENCE</scope>
    <source>
        <strain evidence="2">AT787</strain>
    </source>
</reference>
<evidence type="ECO:0000256" key="1">
    <source>
        <dbReference type="SAM" id="MobiDB-lite"/>
    </source>
</evidence>
<name>A0A9P3Q277_LYOSH</name>
<accession>A0A9P3Q277</accession>
<evidence type="ECO:0000313" key="3">
    <source>
        <dbReference type="Proteomes" id="UP001063166"/>
    </source>
</evidence>
<protein>
    <submittedName>
        <fullName evidence="2">Uncharacterized protein</fullName>
    </submittedName>
</protein>
<organism evidence="2 3">
    <name type="scientific">Lyophyllum shimeji</name>
    <name type="common">Hon-shimeji</name>
    <name type="synonym">Tricholoma shimeji</name>
    <dbReference type="NCBI Taxonomy" id="47721"/>
    <lineage>
        <taxon>Eukaryota</taxon>
        <taxon>Fungi</taxon>
        <taxon>Dikarya</taxon>
        <taxon>Basidiomycota</taxon>
        <taxon>Agaricomycotina</taxon>
        <taxon>Agaricomycetes</taxon>
        <taxon>Agaricomycetidae</taxon>
        <taxon>Agaricales</taxon>
        <taxon>Tricholomatineae</taxon>
        <taxon>Lyophyllaceae</taxon>
        <taxon>Lyophyllum</taxon>
    </lineage>
</organism>
<proteinExistence type="predicted"/>
<evidence type="ECO:0000313" key="2">
    <source>
        <dbReference type="EMBL" id="GLB45844.1"/>
    </source>
</evidence>
<keyword evidence="3" id="KW-1185">Reference proteome</keyword>
<dbReference type="Proteomes" id="UP001063166">
    <property type="component" value="Unassembled WGS sequence"/>
</dbReference>
<sequence>MQNPCSGDPWLSAYRKDERRTTQTCATCSTSRTHAKNPPHIRFITIAESLSFTWATPDDPKGRTADEVTAEENAIRTPSATRSTRVPCKEPAQYPIDNDTSSLASHSATTALSNAEVFKHSYLLITTPQPPPRTGSRHMSY</sequence>
<feature type="compositionally biased region" description="Polar residues" evidence="1">
    <location>
        <begin position="22"/>
        <end position="32"/>
    </location>
</feature>
<gene>
    <name evidence="2" type="ORF">LshimejAT787_3200150</name>
</gene>
<dbReference type="EMBL" id="BRPK01000032">
    <property type="protein sequence ID" value="GLB45844.1"/>
    <property type="molecule type" value="Genomic_DNA"/>
</dbReference>
<feature type="region of interest" description="Disordered" evidence="1">
    <location>
        <begin position="1"/>
        <end position="36"/>
    </location>
</feature>
<comment type="caution">
    <text evidence="2">The sequence shown here is derived from an EMBL/GenBank/DDBJ whole genome shotgun (WGS) entry which is preliminary data.</text>
</comment>
<dbReference type="AlphaFoldDB" id="A0A9P3Q277"/>